<dbReference type="GO" id="GO:0004364">
    <property type="term" value="F:glutathione transferase activity"/>
    <property type="evidence" value="ECO:0007669"/>
    <property type="project" value="UniProtKB-UniRule"/>
</dbReference>
<proteinExistence type="inferred from homology"/>
<dbReference type="SUPFAM" id="SSF47616">
    <property type="entry name" value="GST C-terminal domain-like"/>
    <property type="match status" value="1"/>
</dbReference>
<comment type="subcellular location">
    <subcellularLocation>
        <location evidence="1">Cytoplasm</location>
        <location evidence="1">Cytosol</location>
    </subcellularLocation>
</comment>
<dbReference type="Pfam" id="PF13410">
    <property type="entry name" value="GST_C_2"/>
    <property type="match status" value="1"/>
</dbReference>
<comment type="catalytic activity">
    <reaction evidence="1">
        <text>RX + glutathione = an S-substituted glutathione + a halide anion + H(+)</text>
        <dbReference type="Rhea" id="RHEA:16437"/>
        <dbReference type="ChEBI" id="CHEBI:15378"/>
        <dbReference type="ChEBI" id="CHEBI:16042"/>
        <dbReference type="ChEBI" id="CHEBI:17792"/>
        <dbReference type="ChEBI" id="CHEBI:57925"/>
        <dbReference type="ChEBI" id="CHEBI:90779"/>
        <dbReference type="EC" id="2.5.1.18"/>
    </reaction>
</comment>
<keyword evidence="4" id="KW-1185">Reference proteome</keyword>
<evidence type="ECO:0000313" key="3">
    <source>
        <dbReference type="EMBL" id="KAK3015269.1"/>
    </source>
</evidence>
<comment type="function">
    <text evidence="1">Is involved in the conjugation of reduced glutathione to a wide number of exogenous and endogenous hydrophobic electrophiles.</text>
</comment>
<dbReference type="InterPro" id="IPR010987">
    <property type="entry name" value="Glutathione-S-Trfase_C-like"/>
</dbReference>
<feature type="domain" description="GST C-terminal" evidence="2">
    <location>
        <begin position="34"/>
        <end position="155"/>
    </location>
</feature>
<dbReference type="InterPro" id="IPR045073">
    <property type="entry name" value="Omega/Tau-like"/>
</dbReference>
<dbReference type="EC" id="2.5.1.18" evidence="1"/>
<sequence length="166" mass="18895">MQPTPMIFMLGNASTATPVVAETLPAIVEATNVAAQSLRRARKRLAWMKDYKVWTSGHQVRSSRGAEKEAAKVEFMDSLKLLEGELGDKPYFGGENFGFLDIAFIPFYGWFHTYETFGNFSIEASCPRLIAWAKRCLERESVFKTLPQQHKIYDFVLKVNKMFGLD</sequence>
<comment type="caution">
    <text evidence="3">The sequence shown here is derived from an EMBL/GenBank/DDBJ whole genome shotgun (WGS) entry which is preliminary data.</text>
</comment>
<gene>
    <name evidence="3" type="ORF">RJ639_005689</name>
</gene>
<dbReference type="GO" id="GO:0006749">
    <property type="term" value="P:glutathione metabolic process"/>
    <property type="evidence" value="ECO:0007669"/>
    <property type="project" value="InterPro"/>
</dbReference>
<dbReference type="CDD" id="cd03185">
    <property type="entry name" value="GST_C_Tau"/>
    <property type="match status" value="1"/>
</dbReference>
<name>A0AA89ASK4_9ASTE</name>
<dbReference type="PROSITE" id="PS50405">
    <property type="entry name" value="GST_CTER"/>
    <property type="match status" value="1"/>
</dbReference>
<dbReference type="PANTHER" id="PTHR11260:SF781">
    <property type="entry name" value="GLUTATHIONE S-TRANSFERASE U19"/>
    <property type="match status" value="1"/>
</dbReference>
<dbReference type="AlphaFoldDB" id="A0AA89ASK4"/>
<organism evidence="3 4">
    <name type="scientific">Escallonia herrerae</name>
    <dbReference type="NCBI Taxonomy" id="1293975"/>
    <lineage>
        <taxon>Eukaryota</taxon>
        <taxon>Viridiplantae</taxon>
        <taxon>Streptophyta</taxon>
        <taxon>Embryophyta</taxon>
        <taxon>Tracheophyta</taxon>
        <taxon>Spermatophyta</taxon>
        <taxon>Magnoliopsida</taxon>
        <taxon>eudicotyledons</taxon>
        <taxon>Gunneridae</taxon>
        <taxon>Pentapetalae</taxon>
        <taxon>asterids</taxon>
        <taxon>campanulids</taxon>
        <taxon>Escalloniales</taxon>
        <taxon>Escalloniaceae</taxon>
        <taxon>Escallonia</taxon>
    </lineage>
</organism>
<dbReference type="Gene3D" id="1.20.1050.10">
    <property type="match status" value="1"/>
</dbReference>
<keyword evidence="1" id="KW-0963">Cytoplasm</keyword>
<evidence type="ECO:0000259" key="2">
    <source>
        <dbReference type="PROSITE" id="PS50405"/>
    </source>
</evidence>
<comment type="similarity">
    <text evidence="1">Belongs to the GST superfamily.</text>
</comment>
<dbReference type="InterPro" id="IPR045074">
    <property type="entry name" value="GST_C_Tau"/>
</dbReference>
<dbReference type="PANTHER" id="PTHR11260">
    <property type="entry name" value="GLUTATHIONE S-TRANSFERASE, GST, SUPERFAMILY, GST DOMAIN CONTAINING"/>
    <property type="match status" value="1"/>
</dbReference>
<dbReference type="EMBL" id="JAVXUP010001157">
    <property type="protein sequence ID" value="KAK3015269.1"/>
    <property type="molecule type" value="Genomic_DNA"/>
</dbReference>
<protein>
    <recommendedName>
        <fullName evidence="1">Glutathione S-transferase</fullName>
        <ecNumber evidence="1">2.5.1.18</ecNumber>
    </recommendedName>
</protein>
<evidence type="ECO:0000256" key="1">
    <source>
        <dbReference type="RuleBase" id="RU369102"/>
    </source>
</evidence>
<dbReference type="Proteomes" id="UP001188597">
    <property type="component" value="Unassembled WGS sequence"/>
</dbReference>
<dbReference type="GO" id="GO:0005829">
    <property type="term" value="C:cytosol"/>
    <property type="evidence" value="ECO:0007669"/>
    <property type="project" value="UniProtKB-SubCell"/>
</dbReference>
<keyword evidence="1" id="KW-0808">Transferase</keyword>
<evidence type="ECO:0000313" key="4">
    <source>
        <dbReference type="Proteomes" id="UP001188597"/>
    </source>
</evidence>
<accession>A0AA89ASK4</accession>
<reference evidence="3" key="1">
    <citation type="submission" date="2022-12" db="EMBL/GenBank/DDBJ databases">
        <title>Draft genome assemblies for two species of Escallonia (Escalloniales).</title>
        <authorList>
            <person name="Chanderbali A."/>
            <person name="Dervinis C."/>
            <person name="Anghel I."/>
            <person name="Soltis D."/>
            <person name="Soltis P."/>
            <person name="Zapata F."/>
        </authorList>
    </citation>
    <scope>NUCLEOTIDE SEQUENCE</scope>
    <source>
        <strain evidence="3">UCBG64.0493</strain>
        <tissue evidence="3">Leaf</tissue>
    </source>
</reference>
<dbReference type="InterPro" id="IPR036282">
    <property type="entry name" value="Glutathione-S-Trfase_C_sf"/>
</dbReference>